<evidence type="ECO:0000313" key="2">
    <source>
        <dbReference type="EMBL" id="MFC5294390.1"/>
    </source>
</evidence>
<gene>
    <name evidence="2" type="ORF">ACFPK2_15490</name>
</gene>
<sequence length="152" mass="15583">MIRQTAAVSLAASLAAVMMLATPALAQQRNLGPATGTVRLEQVQAGFIAGGEAGGGTLRYRGRAYPITVGGLGVGTIGASKTTASGTVYGLHRVSDFAGAYVQLKEGWAVGDAGRGTVWLRNDKGVTLRLAARRQGLQLSLGADGVLIGFRK</sequence>
<evidence type="ECO:0000313" key="3">
    <source>
        <dbReference type="Proteomes" id="UP001595976"/>
    </source>
</evidence>
<proteinExistence type="predicted"/>
<keyword evidence="3" id="KW-1185">Reference proteome</keyword>
<dbReference type="RefSeq" id="WP_158446894.1">
    <property type="nucleotide sequence ID" value="NZ_JAOAOS010000009.1"/>
</dbReference>
<evidence type="ECO:0008006" key="4">
    <source>
        <dbReference type="Google" id="ProtNLM"/>
    </source>
</evidence>
<keyword evidence="1" id="KW-0732">Signal</keyword>
<comment type="caution">
    <text evidence="2">The sequence shown here is derived from an EMBL/GenBank/DDBJ whole genome shotgun (WGS) entry which is preliminary data.</text>
</comment>
<feature type="signal peptide" evidence="1">
    <location>
        <begin position="1"/>
        <end position="26"/>
    </location>
</feature>
<feature type="chain" id="PRO_5046045978" description="DUF1134 domain-containing protein" evidence="1">
    <location>
        <begin position="27"/>
        <end position="152"/>
    </location>
</feature>
<name>A0ABW0F791_9HYPH</name>
<dbReference type="EMBL" id="JBHSLI010000006">
    <property type="protein sequence ID" value="MFC5294390.1"/>
    <property type="molecule type" value="Genomic_DNA"/>
</dbReference>
<evidence type="ECO:0000256" key="1">
    <source>
        <dbReference type="SAM" id="SignalP"/>
    </source>
</evidence>
<organism evidence="2 3">
    <name type="scientific">Bosea minatitlanensis</name>
    <dbReference type="NCBI Taxonomy" id="128782"/>
    <lineage>
        <taxon>Bacteria</taxon>
        <taxon>Pseudomonadati</taxon>
        <taxon>Pseudomonadota</taxon>
        <taxon>Alphaproteobacteria</taxon>
        <taxon>Hyphomicrobiales</taxon>
        <taxon>Boseaceae</taxon>
        <taxon>Bosea</taxon>
    </lineage>
</organism>
<protein>
    <recommendedName>
        <fullName evidence="4">DUF1134 domain-containing protein</fullName>
    </recommendedName>
</protein>
<accession>A0ABW0F791</accession>
<dbReference type="Proteomes" id="UP001595976">
    <property type="component" value="Unassembled WGS sequence"/>
</dbReference>
<reference evidence="3" key="1">
    <citation type="journal article" date="2019" name="Int. J. Syst. Evol. Microbiol.">
        <title>The Global Catalogue of Microorganisms (GCM) 10K type strain sequencing project: providing services to taxonomists for standard genome sequencing and annotation.</title>
        <authorList>
            <consortium name="The Broad Institute Genomics Platform"/>
            <consortium name="The Broad Institute Genome Sequencing Center for Infectious Disease"/>
            <person name="Wu L."/>
            <person name="Ma J."/>
        </authorList>
    </citation>
    <scope>NUCLEOTIDE SEQUENCE [LARGE SCALE GENOMIC DNA]</scope>
    <source>
        <strain evidence="3">CGMCC 1.15643</strain>
    </source>
</reference>